<keyword evidence="10" id="KW-1185">Reference proteome</keyword>
<dbReference type="InterPro" id="IPR014014">
    <property type="entry name" value="RNA_helicase_DEAD_Q_motif"/>
</dbReference>
<evidence type="ECO:0000256" key="1">
    <source>
        <dbReference type="ARBA" id="ARBA00012552"/>
    </source>
</evidence>
<evidence type="ECO:0000313" key="9">
    <source>
        <dbReference type="EMBL" id="VEL27852.1"/>
    </source>
</evidence>
<evidence type="ECO:0000256" key="6">
    <source>
        <dbReference type="PROSITE-ProRule" id="PRU00552"/>
    </source>
</evidence>
<dbReference type="InterPro" id="IPR011545">
    <property type="entry name" value="DEAD/DEAH_box_helicase_dom"/>
</dbReference>
<dbReference type="SUPFAM" id="SSF52540">
    <property type="entry name" value="P-loop containing nucleoside triphosphate hydrolases"/>
    <property type="match status" value="1"/>
</dbReference>
<dbReference type="PANTHER" id="PTHR47958">
    <property type="entry name" value="ATP-DEPENDENT RNA HELICASE DBP3"/>
    <property type="match status" value="1"/>
</dbReference>
<keyword evidence="2" id="KW-0547">Nucleotide-binding</keyword>
<comment type="caution">
    <text evidence="9">The sequence shown here is derived from an EMBL/GenBank/DDBJ whole genome shotgun (WGS) entry which is preliminary data.</text>
</comment>
<feature type="domain" description="DEAD-box RNA helicase Q" evidence="8">
    <location>
        <begin position="96"/>
        <end position="124"/>
    </location>
</feature>
<dbReference type="GO" id="GO:0003724">
    <property type="term" value="F:RNA helicase activity"/>
    <property type="evidence" value="ECO:0007669"/>
    <property type="project" value="UniProtKB-EC"/>
</dbReference>
<dbReference type="GO" id="GO:0003676">
    <property type="term" value="F:nucleic acid binding"/>
    <property type="evidence" value="ECO:0007669"/>
    <property type="project" value="InterPro"/>
</dbReference>
<gene>
    <name evidence="9" type="ORF">PXEA_LOCUS21292</name>
</gene>
<dbReference type="EMBL" id="CAAALY010090386">
    <property type="protein sequence ID" value="VEL27852.1"/>
    <property type="molecule type" value="Genomic_DNA"/>
</dbReference>
<accession>A0A3S5C0S0</accession>
<dbReference type="EC" id="3.6.4.13" evidence="1"/>
<reference evidence="9" key="1">
    <citation type="submission" date="2018-11" db="EMBL/GenBank/DDBJ databases">
        <authorList>
            <consortium name="Pathogen Informatics"/>
        </authorList>
    </citation>
    <scope>NUCLEOTIDE SEQUENCE</scope>
</reference>
<evidence type="ECO:0000256" key="5">
    <source>
        <dbReference type="ARBA" id="ARBA00022840"/>
    </source>
</evidence>
<evidence type="ECO:0000256" key="7">
    <source>
        <dbReference type="SAM" id="MobiDB-lite"/>
    </source>
</evidence>
<dbReference type="Proteomes" id="UP000784294">
    <property type="component" value="Unassembled WGS sequence"/>
</dbReference>
<dbReference type="AlphaFoldDB" id="A0A3S5C0S0"/>
<dbReference type="GO" id="GO:0005524">
    <property type="term" value="F:ATP binding"/>
    <property type="evidence" value="ECO:0007669"/>
    <property type="project" value="UniProtKB-KW"/>
</dbReference>
<evidence type="ECO:0000313" key="10">
    <source>
        <dbReference type="Proteomes" id="UP000784294"/>
    </source>
</evidence>
<proteinExistence type="predicted"/>
<dbReference type="PROSITE" id="PS51195">
    <property type="entry name" value="Q_MOTIF"/>
    <property type="match status" value="1"/>
</dbReference>
<dbReference type="Gene3D" id="3.40.50.300">
    <property type="entry name" value="P-loop containing nucleotide triphosphate hydrolases"/>
    <property type="match status" value="1"/>
</dbReference>
<sequence>MEYQPAPGSPAAAGHAVNEDSQSDDSDDPLEKFMAGVEAIDPLPPIDHSVIKYPPFTKNFYVEHPDISQLSTVGVADLLGKLGLRVSGPSPPRPVCSFAHLGMDEPLMEAIRKAGYTQPTPIQAQAVPVALSGRDLIGIAKTGSGKTAAFLWPMIVHIMDQVYMSI</sequence>
<dbReference type="OrthoDB" id="196131at2759"/>
<evidence type="ECO:0000259" key="8">
    <source>
        <dbReference type="PROSITE" id="PS51195"/>
    </source>
</evidence>
<evidence type="ECO:0000256" key="2">
    <source>
        <dbReference type="ARBA" id="ARBA00022741"/>
    </source>
</evidence>
<keyword evidence="4" id="KW-0347">Helicase</keyword>
<feature type="compositionally biased region" description="Low complexity" evidence="7">
    <location>
        <begin position="1"/>
        <end position="16"/>
    </location>
</feature>
<dbReference type="Pfam" id="PF00270">
    <property type="entry name" value="DEAD"/>
    <property type="match status" value="1"/>
</dbReference>
<keyword evidence="3" id="KW-0378">Hydrolase</keyword>
<name>A0A3S5C0S0_9PLAT</name>
<dbReference type="InterPro" id="IPR027417">
    <property type="entry name" value="P-loop_NTPase"/>
</dbReference>
<organism evidence="9 10">
    <name type="scientific">Protopolystoma xenopodis</name>
    <dbReference type="NCBI Taxonomy" id="117903"/>
    <lineage>
        <taxon>Eukaryota</taxon>
        <taxon>Metazoa</taxon>
        <taxon>Spiralia</taxon>
        <taxon>Lophotrochozoa</taxon>
        <taxon>Platyhelminthes</taxon>
        <taxon>Monogenea</taxon>
        <taxon>Polyopisthocotylea</taxon>
        <taxon>Polystomatidea</taxon>
        <taxon>Polystomatidae</taxon>
        <taxon>Protopolystoma</taxon>
    </lineage>
</organism>
<evidence type="ECO:0000256" key="3">
    <source>
        <dbReference type="ARBA" id="ARBA00022801"/>
    </source>
</evidence>
<keyword evidence="5" id="KW-0067">ATP-binding</keyword>
<feature type="short sequence motif" description="Q motif" evidence="6">
    <location>
        <begin position="96"/>
        <end position="124"/>
    </location>
</feature>
<feature type="region of interest" description="Disordered" evidence="7">
    <location>
        <begin position="1"/>
        <end position="30"/>
    </location>
</feature>
<evidence type="ECO:0000256" key="4">
    <source>
        <dbReference type="ARBA" id="ARBA00022806"/>
    </source>
</evidence>
<dbReference type="GO" id="GO:0016787">
    <property type="term" value="F:hydrolase activity"/>
    <property type="evidence" value="ECO:0007669"/>
    <property type="project" value="UniProtKB-KW"/>
</dbReference>
<protein>
    <recommendedName>
        <fullName evidence="1">RNA helicase</fullName>
        <ecNumber evidence="1">3.6.4.13</ecNumber>
    </recommendedName>
</protein>